<sequence>MKKFRREKTANMASNDIFEKESVSSAIIKLAIPTIVSSLVTVIYNLADTYFVGLLNDPVQTAAVTLAAPALLAFNAINNLFGVGTSSAMSRALGRGDSNLVRRCSVFGLYCAFISSVLFSVFTGLFRTPLLGLLGASAKNAAATSEYMRWAVTCGAVPSILNVVFAFLVRSEGSSLHASIGTMSGCILNIILDPIFIMPWGFNMGAAGAGLATFLSNCVACLYFLVLLYIKRRTTCICLNPKKFSFDRTIAADIFGVGIPAAIQNLLNVTSMTVYNNSAAAYGSEVVAAMGIVQKIQMVPMQVTLGAVQGIMPFVGYNFANHNYERMRKSILYLLKRMILLMVVIVIAGSIFSGSLVGLFIKTDTVVHYGAALLPGFLLALPFMCVDYMCVSVFQAIGDGKKSFYLAFLRKIVLEIPALVLLNYFVPLYGMSYATLCTEVILAVLSVKLLHKVIKLK</sequence>
<accession>A0AAW5F842</accession>
<dbReference type="GeneID" id="57968928"/>
<feature type="transmembrane region" description="Helical" evidence="13">
    <location>
        <begin position="339"/>
        <end position="361"/>
    </location>
</feature>
<feature type="transmembrane region" description="Helical" evidence="13">
    <location>
        <begin position="147"/>
        <end position="168"/>
    </location>
</feature>
<dbReference type="GO" id="GO:0042910">
    <property type="term" value="F:xenobiotic transmembrane transporter activity"/>
    <property type="evidence" value="ECO:0007669"/>
    <property type="project" value="InterPro"/>
</dbReference>
<dbReference type="EMBL" id="JAINVB010000001">
    <property type="protein sequence ID" value="MCK0088087.1"/>
    <property type="molecule type" value="Genomic_DNA"/>
</dbReference>
<comment type="similarity">
    <text evidence="3">Belongs to the multi antimicrobial extrusion (MATE) (TC 2.A.66.1) family.</text>
</comment>
<dbReference type="GO" id="GO:0005886">
    <property type="term" value="C:plasma membrane"/>
    <property type="evidence" value="ECO:0007669"/>
    <property type="project" value="UniProtKB-SubCell"/>
</dbReference>
<protein>
    <recommendedName>
        <fullName evidence="4">Probable multidrug resistance protein NorM</fullName>
    </recommendedName>
    <alternativeName>
        <fullName evidence="12">Multidrug-efflux transporter</fullName>
    </alternativeName>
</protein>
<evidence type="ECO:0000256" key="12">
    <source>
        <dbReference type="ARBA" id="ARBA00031636"/>
    </source>
</evidence>
<dbReference type="PIRSF" id="PIRSF006603">
    <property type="entry name" value="DinF"/>
    <property type="match status" value="1"/>
</dbReference>
<dbReference type="NCBIfam" id="TIGR00797">
    <property type="entry name" value="matE"/>
    <property type="match status" value="1"/>
</dbReference>
<feature type="transmembrane region" description="Helical" evidence="13">
    <location>
        <begin position="104"/>
        <end position="127"/>
    </location>
</feature>
<dbReference type="GO" id="GO:0006811">
    <property type="term" value="P:monoatomic ion transport"/>
    <property type="evidence" value="ECO:0007669"/>
    <property type="project" value="UniProtKB-KW"/>
</dbReference>
<organism evidence="14 15">
    <name type="scientific">Clostridium symbiosum</name>
    <name type="common">Bacteroides symbiosus</name>
    <dbReference type="NCBI Taxonomy" id="1512"/>
    <lineage>
        <taxon>Bacteria</taxon>
        <taxon>Bacillati</taxon>
        <taxon>Bacillota</taxon>
        <taxon>Clostridia</taxon>
        <taxon>Lachnospirales</taxon>
        <taxon>Lachnospiraceae</taxon>
        <taxon>Otoolea</taxon>
    </lineage>
</organism>
<keyword evidence="7" id="KW-1003">Cell membrane</keyword>
<feature type="transmembrane region" description="Helical" evidence="13">
    <location>
        <begin position="299"/>
        <end position="319"/>
    </location>
</feature>
<feature type="transmembrane region" description="Helical" evidence="13">
    <location>
        <begin position="250"/>
        <end position="267"/>
    </location>
</feature>
<keyword evidence="11 13" id="KW-0472">Membrane</keyword>
<keyword evidence="10" id="KW-0406">Ion transport</keyword>
<dbReference type="Proteomes" id="UP001203136">
    <property type="component" value="Unassembled WGS sequence"/>
</dbReference>
<dbReference type="Pfam" id="PF01554">
    <property type="entry name" value="MatE"/>
    <property type="match status" value="2"/>
</dbReference>
<keyword evidence="6" id="KW-0050">Antiport</keyword>
<comment type="function">
    <text evidence="1">Multidrug efflux pump.</text>
</comment>
<evidence type="ECO:0000256" key="4">
    <source>
        <dbReference type="ARBA" id="ARBA00020268"/>
    </source>
</evidence>
<dbReference type="PANTHER" id="PTHR43298:SF2">
    <property type="entry name" value="FMN_FAD EXPORTER YEEO-RELATED"/>
    <property type="match status" value="1"/>
</dbReference>
<keyword evidence="5" id="KW-0813">Transport</keyword>
<evidence type="ECO:0000256" key="1">
    <source>
        <dbReference type="ARBA" id="ARBA00003408"/>
    </source>
</evidence>
<comment type="caution">
    <text evidence="14">The sequence shown here is derived from an EMBL/GenBank/DDBJ whole genome shotgun (WGS) entry which is preliminary data.</text>
</comment>
<dbReference type="InterPro" id="IPR048279">
    <property type="entry name" value="MdtK-like"/>
</dbReference>
<evidence type="ECO:0000256" key="5">
    <source>
        <dbReference type="ARBA" id="ARBA00022448"/>
    </source>
</evidence>
<feature type="transmembrane region" description="Helical" evidence="13">
    <location>
        <begin position="208"/>
        <end position="230"/>
    </location>
</feature>
<evidence type="ECO:0000256" key="7">
    <source>
        <dbReference type="ARBA" id="ARBA00022475"/>
    </source>
</evidence>
<evidence type="ECO:0000256" key="10">
    <source>
        <dbReference type="ARBA" id="ARBA00023065"/>
    </source>
</evidence>
<keyword evidence="8 13" id="KW-0812">Transmembrane</keyword>
<reference evidence="14" key="1">
    <citation type="journal article" date="2022" name="Cell Host Microbe">
        <title>Colonization of the live biotherapeutic product VE303 and modulation of the microbiota and metabolites in healthy volunteers.</title>
        <authorList>
            <person name="Dsouza M."/>
            <person name="Menon R."/>
            <person name="Crossette E."/>
            <person name="Bhattarai S.K."/>
            <person name="Schneider J."/>
            <person name="Kim Y.G."/>
            <person name="Reddy S."/>
            <person name="Caballero S."/>
            <person name="Felix C."/>
            <person name="Cornacchione L."/>
            <person name="Hendrickson J."/>
            <person name="Watson A.R."/>
            <person name="Minot S.S."/>
            <person name="Greenfield N."/>
            <person name="Schopf L."/>
            <person name="Szabady R."/>
            <person name="Patarroyo J."/>
            <person name="Smith W."/>
            <person name="Harrison P."/>
            <person name="Kuijper E.J."/>
            <person name="Kelly C.P."/>
            <person name="Olle B."/>
            <person name="Bobilev D."/>
            <person name="Silber J.L."/>
            <person name="Bucci V."/>
            <person name="Roberts B."/>
            <person name="Faith J."/>
            <person name="Norman J.M."/>
        </authorList>
    </citation>
    <scope>NUCLEOTIDE SEQUENCE</scope>
    <source>
        <strain evidence="14">VE303-04</strain>
    </source>
</reference>
<evidence type="ECO:0000256" key="2">
    <source>
        <dbReference type="ARBA" id="ARBA00004651"/>
    </source>
</evidence>
<dbReference type="InterPro" id="IPR002528">
    <property type="entry name" value="MATE_fam"/>
</dbReference>
<proteinExistence type="inferred from homology"/>
<name>A0AAW5F842_CLOSY</name>
<evidence type="ECO:0000256" key="6">
    <source>
        <dbReference type="ARBA" id="ARBA00022449"/>
    </source>
</evidence>
<dbReference type="InterPro" id="IPR050222">
    <property type="entry name" value="MATE_MdtK"/>
</dbReference>
<dbReference type="RefSeq" id="WP_003500930.1">
    <property type="nucleotide sequence ID" value="NZ_CABHNX010000224.1"/>
</dbReference>
<feature type="transmembrane region" description="Helical" evidence="13">
    <location>
        <begin position="367"/>
        <end position="391"/>
    </location>
</feature>
<evidence type="ECO:0000313" key="14">
    <source>
        <dbReference type="EMBL" id="MCK0088087.1"/>
    </source>
</evidence>
<feature type="transmembrane region" description="Helical" evidence="13">
    <location>
        <begin position="180"/>
        <end position="202"/>
    </location>
</feature>
<feature type="transmembrane region" description="Helical" evidence="13">
    <location>
        <begin position="59"/>
        <end position="83"/>
    </location>
</feature>
<comment type="subcellular location">
    <subcellularLocation>
        <location evidence="2">Cell membrane</location>
        <topology evidence="2">Multi-pass membrane protein</topology>
    </subcellularLocation>
</comment>
<evidence type="ECO:0000256" key="13">
    <source>
        <dbReference type="SAM" id="Phobius"/>
    </source>
</evidence>
<keyword evidence="9 13" id="KW-1133">Transmembrane helix</keyword>
<evidence type="ECO:0000256" key="9">
    <source>
        <dbReference type="ARBA" id="ARBA00022989"/>
    </source>
</evidence>
<feature type="transmembrane region" description="Helical" evidence="13">
    <location>
        <begin position="431"/>
        <end position="450"/>
    </location>
</feature>
<feature type="transmembrane region" description="Helical" evidence="13">
    <location>
        <begin position="403"/>
        <end position="425"/>
    </location>
</feature>
<evidence type="ECO:0000256" key="3">
    <source>
        <dbReference type="ARBA" id="ARBA00010199"/>
    </source>
</evidence>
<evidence type="ECO:0000256" key="11">
    <source>
        <dbReference type="ARBA" id="ARBA00023136"/>
    </source>
</evidence>
<feature type="transmembrane region" description="Helical" evidence="13">
    <location>
        <begin position="26"/>
        <end position="47"/>
    </location>
</feature>
<evidence type="ECO:0000256" key="8">
    <source>
        <dbReference type="ARBA" id="ARBA00022692"/>
    </source>
</evidence>
<gene>
    <name evidence="14" type="ORF">K5I21_19870</name>
</gene>
<evidence type="ECO:0000313" key="15">
    <source>
        <dbReference type="Proteomes" id="UP001203136"/>
    </source>
</evidence>
<dbReference type="GO" id="GO:0015297">
    <property type="term" value="F:antiporter activity"/>
    <property type="evidence" value="ECO:0007669"/>
    <property type="project" value="UniProtKB-KW"/>
</dbReference>
<dbReference type="AlphaFoldDB" id="A0AAW5F842"/>
<dbReference type="PANTHER" id="PTHR43298">
    <property type="entry name" value="MULTIDRUG RESISTANCE PROTEIN NORM-RELATED"/>
    <property type="match status" value="1"/>
</dbReference>